<proteinExistence type="predicted"/>
<accession>A0A212KJI3</accession>
<dbReference type="AlphaFoldDB" id="A0A212KJI3"/>
<reference evidence="2" key="1">
    <citation type="submission" date="2016-04" db="EMBL/GenBank/DDBJ databases">
        <authorList>
            <person name="Evans L.H."/>
            <person name="Alamgir A."/>
            <person name="Owens N."/>
            <person name="Weber N.D."/>
            <person name="Virtaneva K."/>
            <person name="Barbian K."/>
            <person name="Babar A."/>
            <person name="Rosenke K."/>
        </authorList>
    </citation>
    <scope>NUCLEOTIDE SEQUENCE</scope>
    <source>
        <strain evidence="2">92-2</strain>
    </source>
</reference>
<dbReference type="EMBL" id="FLUP01000002">
    <property type="protein sequence ID" value="SBW11811.1"/>
    <property type="molecule type" value="Genomic_DNA"/>
</dbReference>
<organism evidence="2">
    <name type="scientific">uncultured Desulfovibrio sp</name>
    <dbReference type="NCBI Taxonomy" id="167968"/>
    <lineage>
        <taxon>Bacteria</taxon>
        <taxon>Pseudomonadati</taxon>
        <taxon>Thermodesulfobacteriota</taxon>
        <taxon>Desulfovibrionia</taxon>
        <taxon>Desulfovibrionales</taxon>
        <taxon>Desulfovibrionaceae</taxon>
        <taxon>Desulfovibrio</taxon>
        <taxon>environmental samples</taxon>
    </lineage>
</organism>
<evidence type="ECO:0000313" key="2">
    <source>
        <dbReference type="EMBL" id="SBW11811.1"/>
    </source>
</evidence>
<feature type="region of interest" description="Disordered" evidence="1">
    <location>
        <begin position="65"/>
        <end position="84"/>
    </location>
</feature>
<protein>
    <submittedName>
        <fullName evidence="2">Uncharacterized protein</fullName>
    </submittedName>
</protein>
<name>A0A212KJI3_9BACT</name>
<evidence type="ECO:0000256" key="1">
    <source>
        <dbReference type="SAM" id="MobiDB-lite"/>
    </source>
</evidence>
<sequence>MKENFGRKSPIQICLKLGTGCREIAIRECAGAEWAALGTHDDGSGRGKQVGQRWLLMGAESPAHQANGAEAGIELQKSGELRGV</sequence>
<dbReference type="RefSeq" id="WP_227117951.1">
    <property type="nucleotide sequence ID" value="NZ_UPYQ01000010.1"/>
</dbReference>
<gene>
    <name evidence="2" type="ORF">KM92DES2_20197</name>
</gene>